<evidence type="ECO:0000256" key="5">
    <source>
        <dbReference type="ARBA" id="ARBA00022777"/>
    </source>
</evidence>
<dbReference type="PANTHER" id="PTHR43289">
    <property type="entry name" value="MITOGEN-ACTIVATED PROTEIN KINASE KINASE KINASE 20-RELATED"/>
    <property type="match status" value="1"/>
</dbReference>
<keyword evidence="6" id="KW-0067">ATP-binding</keyword>
<dbReference type="EMBL" id="JBHLXH010000001">
    <property type="protein sequence ID" value="MFC0223701.1"/>
    <property type="molecule type" value="Genomic_DNA"/>
</dbReference>
<evidence type="ECO:0000313" key="9">
    <source>
        <dbReference type="EMBL" id="MFC0223701.1"/>
    </source>
</evidence>
<evidence type="ECO:0000256" key="4">
    <source>
        <dbReference type="ARBA" id="ARBA00022741"/>
    </source>
</evidence>
<dbReference type="PANTHER" id="PTHR43289:SF6">
    <property type="entry name" value="SERINE_THREONINE-PROTEIN KINASE NEKL-3"/>
    <property type="match status" value="1"/>
</dbReference>
<evidence type="ECO:0000256" key="7">
    <source>
        <dbReference type="SAM" id="MobiDB-lite"/>
    </source>
</evidence>
<dbReference type="PROSITE" id="PS00108">
    <property type="entry name" value="PROTEIN_KINASE_ST"/>
    <property type="match status" value="1"/>
</dbReference>
<evidence type="ECO:0000313" key="10">
    <source>
        <dbReference type="Proteomes" id="UP001589698"/>
    </source>
</evidence>
<evidence type="ECO:0000256" key="6">
    <source>
        <dbReference type="ARBA" id="ARBA00022840"/>
    </source>
</evidence>
<evidence type="ECO:0000256" key="2">
    <source>
        <dbReference type="ARBA" id="ARBA00022527"/>
    </source>
</evidence>
<protein>
    <recommendedName>
        <fullName evidence="1">non-specific serine/threonine protein kinase</fullName>
        <ecNumber evidence="1">2.7.11.1</ecNumber>
    </recommendedName>
</protein>
<dbReference type="RefSeq" id="WP_378519422.1">
    <property type="nucleotide sequence ID" value="NZ_JBHLXH010000001.1"/>
</dbReference>
<keyword evidence="3 9" id="KW-0808">Transferase</keyword>
<feature type="region of interest" description="Disordered" evidence="7">
    <location>
        <begin position="347"/>
        <end position="404"/>
    </location>
</feature>
<keyword evidence="10" id="KW-1185">Reference proteome</keyword>
<feature type="compositionally biased region" description="Basic and acidic residues" evidence="7">
    <location>
        <begin position="310"/>
        <end position="319"/>
    </location>
</feature>
<dbReference type="Gene3D" id="1.10.510.10">
    <property type="entry name" value="Transferase(Phosphotransferase) domain 1"/>
    <property type="match status" value="1"/>
</dbReference>
<gene>
    <name evidence="9" type="ORF">ACFFJG_14540</name>
</gene>
<evidence type="ECO:0000256" key="3">
    <source>
        <dbReference type="ARBA" id="ARBA00022679"/>
    </source>
</evidence>
<sequence length="503" mass="53000">MIAGRYTLEREIGRGGAGSVHLAHDELLDRSVAIKRIGLLAGTTDQDIARAEREARLAAGINHPHVVSIFDLVKDVDCYWLVMELVRGRTLTEVVRADGPLPVTRAAGILAQAADALVQAGRAGIVHRDVKPGNIMVDDDHHTKLGDFGIARAGTDAALTQTGFITGSPAYIAPEVASGAPASAASDVWSLGGTLYFALTGRAPYEVGDNIMGGLYRIVHGEPPRLPHDHPLAGLLAVMMAKDPADRWPVERVRDDLRRAAHGEASTAPTPPVDQGPDATRPLGTTPAPTPRDEPTRTSAVPAAPVARAPHADTVPRDEPSWRPLRWLAAALTLVVLGVVAWLLWPGDGERAPGDAGATRSEGRSADGRPSSSEEPSQEPSASTSSTATEPTDPAGSAPASAGAPPAMRAFVEDYFATVTSDPEAAFDMLTPEFQEASGGYERYAGFWSTIESASPSGIRVDPEALTASYTIDYATTSGRTTTQQVTLQLEKQGEDYLIAGEA</sequence>
<accession>A0ABV6E3X6</accession>
<dbReference type="Gene3D" id="3.30.200.20">
    <property type="entry name" value="Phosphorylase Kinase, domain 1"/>
    <property type="match status" value="1"/>
</dbReference>
<dbReference type="SUPFAM" id="SSF56112">
    <property type="entry name" value="Protein kinase-like (PK-like)"/>
    <property type="match status" value="1"/>
</dbReference>
<dbReference type="InterPro" id="IPR008271">
    <property type="entry name" value="Ser/Thr_kinase_AS"/>
</dbReference>
<feature type="compositionally biased region" description="Low complexity" evidence="7">
    <location>
        <begin position="297"/>
        <end position="309"/>
    </location>
</feature>
<evidence type="ECO:0000256" key="1">
    <source>
        <dbReference type="ARBA" id="ARBA00012513"/>
    </source>
</evidence>
<keyword evidence="5 9" id="KW-0418">Kinase</keyword>
<dbReference type="GO" id="GO:0004674">
    <property type="term" value="F:protein serine/threonine kinase activity"/>
    <property type="evidence" value="ECO:0007669"/>
    <property type="project" value="UniProtKB-EC"/>
</dbReference>
<evidence type="ECO:0000259" key="8">
    <source>
        <dbReference type="PROSITE" id="PS50011"/>
    </source>
</evidence>
<dbReference type="InterPro" id="IPR000719">
    <property type="entry name" value="Prot_kinase_dom"/>
</dbReference>
<feature type="compositionally biased region" description="Low complexity" evidence="7">
    <location>
        <begin position="370"/>
        <end position="404"/>
    </location>
</feature>
<dbReference type="CDD" id="cd14014">
    <property type="entry name" value="STKc_PknB_like"/>
    <property type="match status" value="1"/>
</dbReference>
<dbReference type="Proteomes" id="UP001589698">
    <property type="component" value="Unassembled WGS sequence"/>
</dbReference>
<keyword evidence="4" id="KW-0547">Nucleotide-binding</keyword>
<dbReference type="Pfam" id="PF00069">
    <property type="entry name" value="Pkinase"/>
    <property type="match status" value="1"/>
</dbReference>
<dbReference type="PROSITE" id="PS50011">
    <property type="entry name" value="PROTEIN_KINASE_DOM"/>
    <property type="match status" value="1"/>
</dbReference>
<organism evidence="9 10">
    <name type="scientific">Nocardioides zeicaulis</name>
    <dbReference type="NCBI Taxonomy" id="1776857"/>
    <lineage>
        <taxon>Bacteria</taxon>
        <taxon>Bacillati</taxon>
        <taxon>Actinomycetota</taxon>
        <taxon>Actinomycetes</taxon>
        <taxon>Propionibacteriales</taxon>
        <taxon>Nocardioidaceae</taxon>
        <taxon>Nocardioides</taxon>
    </lineage>
</organism>
<proteinExistence type="predicted"/>
<keyword evidence="2" id="KW-0723">Serine/threonine-protein kinase</keyword>
<dbReference type="InterPro" id="IPR011009">
    <property type="entry name" value="Kinase-like_dom_sf"/>
</dbReference>
<comment type="caution">
    <text evidence="9">The sequence shown here is derived from an EMBL/GenBank/DDBJ whole genome shotgun (WGS) entry which is preliminary data.</text>
</comment>
<dbReference type="EC" id="2.7.11.1" evidence="1"/>
<reference evidence="9 10" key="1">
    <citation type="submission" date="2024-09" db="EMBL/GenBank/DDBJ databases">
        <authorList>
            <person name="Sun Q."/>
            <person name="Mori K."/>
        </authorList>
    </citation>
    <scope>NUCLEOTIDE SEQUENCE [LARGE SCALE GENOMIC DNA]</scope>
    <source>
        <strain evidence="9 10">CCM 8654</strain>
    </source>
</reference>
<name>A0ABV6E3X6_9ACTN</name>
<feature type="region of interest" description="Disordered" evidence="7">
    <location>
        <begin position="261"/>
        <end position="319"/>
    </location>
</feature>
<dbReference type="SMART" id="SM00220">
    <property type="entry name" value="S_TKc"/>
    <property type="match status" value="1"/>
</dbReference>
<feature type="domain" description="Protein kinase" evidence="8">
    <location>
        <begin position="6"/>
        <end position="265"/>
    </location>
</feature>